<dbReference type="NCBIfam" id="NF004739">
    <property type="entry name" value="PRK06075.1"/>
    <property type="match status" value="1"/>
</dbReference>
<comment type="subunit">
    <text evidence="7">NDH-1 is composed of 13 different subunits. Subunits NuoB, CD, E, F, and G constitute the peripheral sector of the complex.</text>
</comment>
<dbReference type="EC" id="7.1.1.-" evidence="9"/>
<keyword evidence="9" id="KW-1278">Translocase</keyword>
<dbReference type="InterPro" id="IPR037232">
    <property type="entry name" value="NADH_quin_OxRdtase_su_C/D-like"/>
</dbReference>
<keyword evidence="3 9" id="KW-1003">Cell membrane</keyword>
<organism evidence="12 13">
    <name type="scientific">Candidatus Tidjanibacter faecipullorum</name>
    <dbReference type="NCBI Taxonomy" id="2838766"/>
    <lineage>
        <taxon>Bacteria</taxon>
        <taxon>Pseudomonadati</taxon>
        <taxon>Bacteroidota</taxon>
        <taxon>Bacteroidia</taxon>
        <taxon>Bacteroidales</taxon>
        <taxon>Rikenellaceae</taxon>
        <taxon>Tidjanibacter</taxon>
    </lineage>
</organism>
<feature type="domain" description="NADH-quinone oxidoreductase subunit D" evidence="11">
    <location>
        <begin position="303"/>
        <end position="470"/>
    </location>
</feature>
<dbReference type="AlphaFoldDB" id="A0A9D2DEF7"/>
<dbReference type="GO" id="GO:0048038">
    <property type="term" value="F:quinone binding"/>
    <property type="evidence" value="ECO:0007669"/>
    <property type="project" value="UniProtKB-KW"/>
</dbReference>
<evidence type="ECO:0000256" key="6">
    <source>
        <dbReference type="ARBA" id="ARBA00023268"/>
    </source>
</evidence>
<evidence type="ECO:0000256" key="5">
    <source>
        <dbReference type="ARBA" id="ARBA00023136"/>
    </source>
</evidence>
<evidence type="ECO:0000256" key="4">
    <source>
        <dbReference type="ARBA" id="ARBA00023027"/>
    </source>
</evidence>
<dbReference type="Gene3D" id="3.30.460.80">
    <property type="entry name" value="NADH:ubiquinone oxidoreductase, 30kDa subunit"/>
    <property type="match status" value="1"/>
</dbReference>
<dbReference type="Pfam" id="PF00346">
    <property type="entry name" value="Complex1_49kDa"/>
    <property type="match status" value="2"/>
</dbReference>
<keyword evidence="9" id="KW-0813">Transport</keyword>
<dbReference type="PANTHER" id="PTHR11993:SF10">
    <property type="entry name" value="NADH DEHYDROGENASE [UBIQUINONE] IRON-SULFUR PROTEIN 2, MITOCHONDRIAL"/>
    <property type="match status" value="1"/>
</dbReference>
<comment type="function">
    <text evidence="9">NDH-1 shuttles electrons from NADH, via FMN and iron-sulfur (Fe-S) centers, to quinones in the respiratory chain. The immediate electron acceptor for the enzyme in this species is believed to be a menaquinone. Couples the redox reaction to proton translocation (for every two electrons transferred, four hydrogen ions are translocated across the cytoplasmic membrane), and thus conserves the redox energy in a proton gradient.</text>
</comment>
<dbReference type="InterPro" id="IPR022885">
    <property type="entry name" value="NDH1_su_D/H"/>
</dbReference>
<keyword evidence="6" id="KW-0511">Multifunctional enzyme</keyword>
<evidence type="ECO:0000256" key="7">
    <source>
        <dbReference type="ARBA" id="ARBA00038617"/>
    </source>
</evidence>
<dbReference type="InterPro" id="IPR001268">
    <property type="entry name" value="NADH_UbQ_OxRdtase_30kDa_su"/>
</dbReference>
<evidence type="ECO:0000313" key="12">
    <source>
        <dbReference type="EMBL" id="HIZ15304.1"/>
    </source>
</evidence>
<keyword evidence="5 9" id="KW-0472">Membrane</keyword>
<keyword evidence="9" id="KW-0874">Quinone</keyword>
<dbReference type="SUPFAM" id="SSF56762">
    <property type="entry name" value="HydB/Nqo4-like"/>
    <property type="match status" value="1"/>
</dbReference>
<evidence type="ECO:0000313" key="13">
    <source>
        <dbReference type="Proteomes" id="UP000824014"/>
    </source>
</evidence>
<dbReference type="PANTHER" id="PTHR11993">
    <property type="entry name" value="NADH-UBIQUINONE OXIDOREDUCTASE 49 KDA SUBUNIT"/>
    <property type="match status" value="1"/>
</dbReference>
<dbReference type="SUPFAM" id="SSF143243">
    <property type="entry name" value="Nqo5-like"/>
    <property type="match status" value="1"/>
</dbReference>
<comment type="subunit">
    <text evidence="9">NDH-1 is composed of 14 different subunits. Subunits NuoB, C, D, E, F, and G constitute the peripheral sector of the complex.</text>
</comment>
<dbReference type="Proteomes" id="UP000824014">
    <property type="component" value="Unassembled WGS sequence"/>
</dbReference>
<dbReference type="Pfam" id="PF00329">
    <property type="entry name" value="Complex1_30kDa"/>
    <property type="match status" value="1"/>
</dbReference>
<dbReference type="GO" id="GO:0051287">
    <property type="term" value="F:NAD binding"/>
    <property type="evidence" value="ECO:0007669"/>
    <property type="project" value="InterPro"/>
</dbReference>
<comment type="similarity">
    <text evidence="2">In the C-terminal section; belongs to the complex I 49 kDa subunit family.</text>
</comment>
<evidence type="ECO:0000256" key="8">
    <source>
        <dbReference type="ARBA" id="ARBA00047712"/>
    </source>
</evidence>
<reference evidence="12" key="1">
    <citation type="journal article" date="2021" name="PeerJ">
        <title>Extensive microbial diversity within the chicken gut microbiome revealed by metagenomics and culture.</title>
        <authorList>
            <person name="Gilroy R."/>
            <person name="Ravi A."/>
            <person name="Getino M."/>
            <person name="Pursley I."/>
            <person name="Horton D.L."/>
            <person name="Alikhan N.F."/>
            <person name="Baker D."/>
            <person name="Gharbi K."/>
            <person name="Hall N."/>
            <person name="Watson M."/>
            <person name="Adriaenssens E.M."/>
            <person name="Foster-Nyarko E."/>
            <person name="Jarju S."/>
            <person name="Secka A."/>
            <person name="Antonio M."/>
            <person name="Oren A."/>
            <person name="Chaudhuri R.R."/>
            <person name="La Ragione R."/>
            <person name="Hildebrand F."/>
            <person name="Pallen M.J."/>
        </authorList>
    </citation>
    <scope>NUCLEOTIDE SEQUENCE</scope>
    <source>
        <strain evidence="12">ChiHjej11B10-19426</strain>
    </source>
</reference>
<dbReference type="InterPro" id="IPR029014">
    <property type="entry name" value="NiFe-Hase_large"/>
</dbReference>
<dbReference type="GO" id="GO:0050136">
    <property type="term" value="F:NADH dehydrogenase (quinone) (non-electrogenic) activity"/>
    <property type="evidence" value="ECO:0007669"/>
    <property type="project" value="UniProtKB-UniRule"/>
</dbReference>
<keyword evidence="12" id="KW-0560">Oxidoreductase</keyword>
<comment type="catalytic activity">
    <reaction evidence="8 9">
        <text>a quinone + NADH + 5 H(+)(in) = a quinol + NAD(+) + 4 H(+)(out)</text>
        <dbReference type="Rhea" id="RHEA:57888"/>
        <dbReference type="ChEBI" id="CHEBI:15378"/>
        <dbReference type="ChEBI" id="CHEBI:24646"/>
        <dbReference type="ChEBI" id="CHEBI:57540"/>
        <dbReference type="ChEBI" id="CHEBI:57945"/>
        <dbReference type="ChEBI" id="CHEBI:132124"/>
    </reaction>
</comment>
<reference evidence="12" key="2">
    <citation type="submission" date="2021-04" db="EMBL/GenBank/DDBJ databases">
        <authorList>
            <person name="Gilroy R."/>
        </authorList>
    </citation>
    <scope>NUCLEOTIDE SEQUENCE</scope>
    <source>
        <strain evidence="12">ChiHjej11B10-19426</strain>
    </source>
</reference>
<evidence type="ECO:0000259" key="10">
    <source>
        <dbReference type="Pfam" id="PF00329"/>
    </source>
</evidence>
<evidence type="ECO:0000256" key="3">
    <source>
        <dbReference type="ARBA" id="ARBA00022475"/>
    </source>
</evidence>
<protein>
    <recommendedName>
        <fullName evidence="9">NADH-quinone oxidoreductase subunit D</fullName>
        <ecNumber evidence="9">7.1.1.-</ecNumber>
    </recommendedName>
    <alternativeName>
        <fullName evidence="9">NADH dehydrogenase I subunit D</fullName>
    </alternativeName>
    <alternativeName>
        <fullName evidence="9">NDH-1 subunit D</fullName>
    </alternativeName>
</protein>
<feature type="domain" description="NADH-quinone oxidoreductase subunit D" evidence="11">
    <location>
        <begin position="473"/>
        <end position="548"/>
    </location>
</feature>
<dbReference type="EMBL" id="DXCC01000017">
    <property type="protein sequence ID" value="HIZ15304.1"/>
    <property type="molecule type" value="Genomic_DNA"/>
</dbReference>
<evidence type="ECO:0000256" key="9">
    <source>
        <dbReference type="HAMAP-Rule" id="MF_01358"/>
    </source>
</evidence>
<comment type="caution">
    <text evidence="12">The sequence shown here is derived from an EMBL/GenBank/DDBJ whole genome shotgun (WGS) entry which is preliminary data.</text>
</comment>
<evidence type="ECO:0000256" key="1">
    <source>
        <dbReference type="ARBA" id="ARBA00004417"/>
    </source>
</evidence>
<gene>
    <name evidence="9" type="primary">nuoD</name>
    <name evidence="12" type="ORF">H9816_05280</name>
</gene>
<feature type="domain" description="NADH:ubiquinone oxidoreductase 30kDa subunit" evidence="10">
    <location>
        <begin position="31"/>
        <end position="148"/>
    </location>
</feature>
<dbReference type="Gene3D" id="1.10.645.10">
    <property type="entry name" value="Cytochrome-c3 Hydrogenase, chain B"/>
    <property type="match status" value="1"/>
</dbReference>
<evidence type="ECO:0000256" key="2">
    <source>
        <dbReference type="ARBA" id="ARBA00010019"/>
    </source>
</evidence>
<sequence>MQPIMKQNLANRFDWLTPEQLTEEDGGRLAVTVPADRLQEVAAYLKECGYDFLVDMVGMDYGDRLGVIDYVARGEQTADVIALKTSVTDREHPVIPTVMNVWQIGQLYEREVHDYFGIRFAGNEDMRRLFLRESWKGYPLRKDYDASPEVNPVPTENEPLEDMDTIRSVELDADGNEHVTSRSLYTDDDYVINFGPQHPAMHGVLHLRVSLEGEIVRSVDPHFGYIHRGIEKLCEGYTYPQIPHLTDRLDYLSGTMNRHAYCLCCEKALQMDVPQRAVVVRTIFDELTRIASHLIGWGSMCMDMGAVTAFMYGLRDREKVMDIFEETAGGRLMANYNVIGGVANDIHPNFRKRVKEFIPYMRKMLREHHLLYTGNPIATGRMKGVGYLSREQVIALGVTGPSGRASGWANDLRKAAPYAAYDRVEFEQLLRTGGETFDRYILRLEEIEQSLRIIEQLIDNIPEGPYAEKVKGIIKLPEGDFFQRVENARGQFGVHITSTGGKTPYRVKFRSPSMVLVNALKAVAPGHKVADLIMLGGSFDYVIPCIDR</sequence>
<dbReference type="GO" id="GO:0005886">
    <property type="term" value="C:plasma membrane"/>
    <property type="evidence" value="ECO:0007669"/>
    <property type="project" value="UniProtKB-SubCell"/>
</dbReference>
<evidence type="ECO:0000259" key="11">
    <source>
        <dbReference type="Pfam" id="PF00346"/>
    </source>
</evidence>
<dbReference type="InterPro" id="IPR001135">
    <property type="entry name" value="NADH_Q_OxRdtase_suD"/>
</dbReference>
<name>A0A9D2DEF7_9BACT</name>
<dbReference type="HAMAP" id="MF_01358">
    <property type="entry name" value="NDH1_NuoD"/>
    <property type="match status" value="1"/>
</dbReference>
<keyword evidence="4 9" id="KW-0520">NAD</keyword>
<proteinExistence type="inferred from homology"/>
<comment type="subcellular location">
    <subcellularLocation>
        <location evidence="1">Cell inner membrane</location>
        <topology evidence="1">Peripheral membrane protein</topology>
    </subcellularLocation>
    <subcellularLocation>
        <location evidence="9">Cell membrane</location>
        <topology evidence="9">Peripheral membrane protein</topology>
        <orientation evidence="9">Cytoplasmic side</orientation>
    </subcellularLocation>
</comment>
<accession>A0A9D2DEF7</accession>
<comment type="similarity">
    <text evidence="9">Belongs to the complex I 49 kDa subunit family.</text>
</comment>
<dbReference type="GO" id="GO:0008137">
    <property type="term" value="F:NADH dehydrogenase (ubiquinone) activity"/>
    <property type="evidence" value="ECO:0007669"/>
    <property type="project" value="InterPro"/>
</dbReference>